<feature type="transmembrane region" description="Helical" evidence="5">
    <location>
        <begin position="72"/>
        <end position="90"/>
    </location>
</feature>
<evidence type="ECO:0000256" key="3">
    <source>
        <dbReference type="ARBA" id="ARBA00022475"/>
    </source>
</evidence>
<dbReference type="AlphaFoldDB" id="A0A6A3B670"/>
<dbReference type="Proteomes" id="UP000436088">
    <property type="component" value="Unassembled WGS sequence"/>
</dbReference>
<keyword evidence="3" id="KW-1003">Cell membrane</keyword>
<feature type="transmembrane region" description="Helical" evidence="5">
    <location>
        <begin position="135"/>
        <end position="157"/>
    </location>
</feature>
<keyword evidence="5" id="KW-0812">Transmembrane</keyword>
<feature type="transmembrane region" description="Helical" evidence="5">
    <location>
        <begin position="163"/>
        <end position="183"/>
    </location>
</feature>
<organism evidence="6 7">
    <name type="scientific">Hibiscus syriacus</name>
    <name type="common">Rose of Sharon</name>
    <dbReference type="NCBI Taxonomy" id="106335"/>
    <lineage>
        <taxon>Eukaryota</taxon>
        <taxon>Viridiplantae</taxon>
        <taxon>Streptophyta</taxon>
        <taxon>Embryophyta</taxon>
        <taxon>Tracheophyta</taxon>
        <taxon>Spermatophyta</taxon>
        <taxon>Magnoliopsida</taxon>
        <taxon>eudicotyledons</taxon>
        <taxon>Gunneridae</taxon>
        <taxon>Pentapetalae</taxon>
        <taxon>rosids</taxon>
        <taxon>malvids</taxon>
        <taxon>Malvales</taxon>
        <taxon>Malvaceae</taxon>
        <taxon>Malvoideae</taxon>
        <taxon>Hibiscus</taxon>
    </lineage>
</organism>
<gene>
    <name evidence="6" type="ORF">F3Y22_tig00110239pilonHSYRG00242</name>
</gene>
<reference evidence="6" key="1">
    <citation type="submission" date="2019-09" db="EMBL/GenBank/DDBJ databases">
        <title>Draft genome information of white flower Hibiscus syriacus.</title>
        <authorList>
            <person name="Kim Y.-M."/>
        </authorList>
    </citation>
    <scope>NUCLEOTIDE SEQUENCE [LARGE SCALE GENOMIC DNA]</scope>
    <source>
        <strain evidence="6">YM2019G1</strain>
    </source>
</reference>
<comment type="caution">
    <text evidence="6">The sequence shown here is derived from an EMBL/GenBank/DDBJ whole genome shotgun (WGS) entry which is preliminary data.</text>
</comment>
<feature type="region of interest" description="Disordered" evidence="4">
    <location>
        <begin position="240"/>
        <end position="262"/>
    </location>
</feature>
<feature type="transmembrane region" description="Helical" evidence="5">
    <location>
        <begin position="195"/>
        <end position="221"/>
    </location>
</feature>
<dbReference type="GO" id="GO:0012505">
    <property type="term" value="C:endomembrane system"/>
    <property type="evidence" value="ECO:0007669"/>
    <property type="project" value="UniProtKB-SubCell"/>
</dbReference>
<dbReference type="GO" id="GO:0006873">
    <property type="term" value="P:intracellular monoatomic ion homeostasis"/>
    <property type="evidence" value="ECO:0007669"/>
    <property type="project" value="InterPro"/>
</dbReference>
<dbReference type="InterPro" id="IPR038665">
    <property type="entry name" value="Voltage-dep_anion_channel_sf"/>
</dbReference>
<keyword evidence="5" id="KW-0472">Membrane</keyword>
<dbReference type="GO" id="GO:0008308">
    <property type="term" value="F:voltage-gated monoatomic anion channel activity"/>
    <property type="evidence" value="ECO:0007669"/>
    <property type="project" value="InterPro"/>
</dbReference>
<dbReference type="Gene3D" id="1.50.10.150">
    <property type="entry name" value="Voltage-dependent anion channel"/>
    <property type="match status" value="1"/>
</dbReference>
<name>A0A6A3B670_HIBSY</name>
<evidence type="ECO:0000256" key="4">
    <source>
        <dbReference type="SAM" id="MobiDB-lite"/>
    </source>
</evidence>
<dbReference type="PANTHER" id="PTHR31269:SF22">
    <property type="entry name" value="OS01G0247700 PROTEIN"/>
    <property type="match status" value="1"/>
</dbReference>
<comment type="subcellular location">
    <subcellularLocation>
        <location evidence="1">Cell membrane</location>
        <topology evidence="1">Multi-pass membrane protein</topology>
    </subcellularLocation>
</comment>
<dbReference type="PANTHER" id="PTHR31269">
    <property type="entry name" value="S-TYPE ANION CHANNEL SLAH3"/>
    <property type="match status" value="1"/>
</dbReference>
<keyword evidence="7" id="KW-1185">Reference proteome</keyword>
<keyword evidence="2" id="KW-0813">Transport</keyword>
<dbReference type="GO" id="GO:0005886">
    <property type="term" value="C:plasma membrane"/>
    <property type="evidence" value="ECO:0007669"/>
    <property type="project" value="UniProtKB-SubCell"/>
</dbReference>
<keyword evidence="5" id="KW-1133">Transmembrane helix</keyword>
<proteinExistence type="predicted"/>
<sequence length="262" mass="28845">MIMALTIRSMASLRSEPQIVPVNSPQASNFTTPVQISLSAVFPRRMKHSLSPILTKFHAAPFVAPKTTSYLLLWWFFAVPVVVLDVKIYGQWFTKGKKFLTTVANPTSQISVIGNLVGAQAAASSDRLPAMLRPVFFLFFAAPSVASLAWESITGAFDTASKMLFFLSLFLFTSLYSVAYWFSGQLFSREEVKGSIAHILMSLILSLSVLVSLGLTIFTLLNTRMLLPDNDPISGLHHLPTVSPYSQSPKSKKQPKSPATNR</sequence>
<evidence type="ECO:0000256" key="5">
    <source>
        <dbReference type="SAM" id="Phobius"/>
    </source>
</evidence>
<evidence type="ECO:0000256" key="1">
    <source>
        <dbReference type="ARBA" id="ARBA00004651"/>
    </source>
</evidence>
<evidence type="ECO:0000313" key="6">
    <source>
        <dbReference type="EMBL" id="KAE8712644.1"/>
    </source>
</evidence>
<evidence type="ECO:0000256" key="2">
    <source>
        <dbReference type="ARBA" id="ARBA00022448"/>
    </source>
</evidence>
<protein>
    <submittedName>
        <fullName evidence="6">SLAC1</fullName>
    </submittedName>
</protein>
<accession>A0A6A3B670</accession>
<dbReference type="EMBL" id="VEPZ02000890">
    <property type="protein sequence ID" value="KAE8712644.1"/>
    <property type="molecule type" value="Genomic_DNA"/>
</dbReference>
<dbReference type="InterPro" id="IPR030183">
    <property type="entry name" value="SLAC/SLAH"/>
</dbReference>
<evidence type="ECO:0000313" key="7">
    <source>
        <dbReference type="Proteomes" id="UP000436088"/>
    </source>
</evidence>